<evidence type="ECO:0000256" key="5">
    <source>
        <dbReference type="ARBA" id="ARBA00022598"/>
    </source>
</evidence>
<feature type="domain" description="Aminoacyl-transfer RNA synthetases class-II family profile" evidence="15">
    <location>
        <begin position="174"/>
        <end position="493"/>
    </location>
</feature>
<dbReference type="Gene3D" id="2.40.50.140">
    <property type="entry name" value="Nucleic acid-binding proteins"/>
    <property type="match status" value="1"/>
</dbReference>
<evidence type="ECO:0000256" key="10">
    <source>
        <dbReference type="ARBA" id="ARBA00022917"/>
    </source>
</evidence>
<comment type="similarity">
    <text evidence="2 13">Belongs to the class-II aminoacyl-tRNA synthetase family.</text>
</comment>
<dbReference type="SUPFAM" id="SSF55681">
    <property type="entry name" value="Class II aaRS and biotin synthetases"/>
    <property type="match status" value="1"/>
</dbReference>
<accession>A0A9W6FW51</accession>
<keyword evidence="4 13" id="KW-0963">Cytoplasm</keyword>
<keyword evidence="17" id="KW-1185">Reference proteome</keyword>
<dbReference type="PANTHER" id="PTHR42918">
    <property type="entry name" value="LYSYL-TRNA SYNTHETASE"/>
    <property type="match status" value="1"/>
</dbReference>
<proteinExistence type="inferred from homology"/>
<evidence type="ECO:0000256" key="13">
    <source>
        <dbReference type="HAMAP-Rule" id="MF_00252"/>
    </source>
</evidence>
<keyword evidence="5 13" id="KW-0436">Ligase</keyword>
<dbReference type="GO" id="GO:0042803">
    <property type="term" value="F:protein homodimerization activity"/>
    <property type="evidence" value="ECO:0007669"/>
    <property type="project" value="UniProtKB-ARBA"/>
</dbReference>
<dbReference type="FunFam" id="3.30.930.10:FF:000001">
    <property type="entry name" value="Lysine--tRNA ligase"/>
    <property type="match status" value="1"/>
</dbReference>
<evidence type="ECO:0000256" key="2">
    <source>
        <dbReference type="ARBA" id="ARBA00008226"/>
    </source>
</evidence>
<dbReference type="AlphaFoldDB" id="A0A9W6FW51"/>
<dbReference type="SUPFAM" id="SSF50249">
    <property type="entry name" value="Nucleic acid-binding proteins"/>
    <property type="match status" value="1"/>
</dbReference>
<evidence type="ECO:0000256" key="14">
    <source>
        <dbReference type="RuleBase" id="RU000336"/>
    </source>
</evidence>
<evidence type="ECO:0000256" key="11">
    <source>
        <dbReference type="ARBA" id="ARBA00023146"/>
    </source>
</evidence>
<dbReference type="Proteomes" id="UP001144372">
    <property type="component" value="Unassembled WGS sequence"/>
</dbReference>
<gene>
    <name evidence="13 16" type="primary">lysS</name>
    <name evidence="16" type="ORF">DAMNIGENAA_33820</name>
</gene>
<keyword evidence="8 13" id="KW-0067">ATP-binding</keyword>
<dbReference type="EMBL" id="BSDR01000001">
    <property type="protein sequence ID" value="GLI35949.1"/>
    <property type="molecule type" value="Genomic_DNA"/>
</dbReference>
<dbReference type="GO" id="GO:0005524">
    <property type="term" value="F:ATP binding"/>
    <property type="evidence" value="ECO:0007669"/>
    <property type="project" value="UniProtKB-UniRule"/>
</dbReference>
<dbReference type="PANTHER" id="PTHR42918:SF15">
    <property type="entry name" value="LYSINE--TRNA LIGASE, CHLOROPLASTIC_MITOCHONDRIAL"/>
    <property type="match status" value="1"/>
</dbReference>
<reference evidence="16" key="1">
    <citation type="submission" date="2022-12" db="EMBL/GenBank/DDBJ databases">
        <title>Reference genome sequencing for broad-spectrum identification of bacterial and archaeal isolates by mass spectrometry.</title>
        <authorList>
            <person name="Sekiguchi Y."/>
            <person name="Tourlousse D.M."/>
        </authorList>
    </citation>
    <scope>NUCLEOTIDE SEQUENCE</scope>
    <source>
        <strain evidence="16">ASRB1</strain>
    </source>
</reference>
<evidence type="ECO:0000256" key="6">
    <source>
        <dbReference type="ARBA" id="ARBA00022723"/>
    </source>
</evidence>
<dbReference type="CDD" id="cd00775">
    <property type="entry name" value="LysRS_core"/>
    <property type="match status" value="1"/>
</dbReference>
<dbReference type="HAMAP" id="MF_00252">
    <property type="entry name" value="Lys_tRNA_synth_class2"/>
    <property type="match status" value="1"/>
</dbReference>
<evidence type="ECO:0000256" key="12">
    <source>
        <dbReference type="ARBA" id="ARBA00048573"/>
    </source>
</evidence>
<dbReference type="GO" id="GO:0000049">
    <property type="term" value="F:tRNA binding"/>
    <property type="evidence" value="ECO:0007669"/>
    <property type="project" value="TreeGrafter"/>
</dbReference>
<dbReference type="InterPro" id="IPR002313">
    <property type="entry name" value="Lys-tRNA-ligase_II"/>
</dbReference>
<dbReference type="PROSITE" id="PS50862">
    <property type="entry name" value="AA_TRNA_LIGASE_II"/>
    <property type="match status" value="1"/>
</dbReference>
<dbReference type="GO" id="GO:0004824">
    <property type="term" value="F:lysine-tRNA ligase activity"/>
    <property type="evidence" value="ECO:0007669"/>
    <property type="project" value="UniProtKB-UniRule"/>
</dbReference>
<dbReference type="NCBIfam" id="NF001756">
    <property type="entry name" value="PRK00484.1"/>
    <property type="match status" value="1"/>
</dbReference>
<sequence>MDDLNVVMRERIQKAEEMEKGGVVLYPNGYNVPHHIKDLIEAFKDKTSEELEAEPSSSFTIAGRILSVRSFGKSTFMHLLDAEGKIQIYLQQNHLGKELYAFAKKLDIGDIVRVSGTLFRTKTDELTLAVKELHLLNKNLRPLPEKYHGLKDVETRYRQRYVDLIVNESVRETFRRRAKIVQTIRQFLSDRGFLEVETPMMQAVPGGATAKPFKTYHNALDMDLYLRIAPELYLKRLLVGGFERVFELNRNFRNEGISTQHNPEFTMVEFYQAYATYEDLMALTEELFVTLAETVNGGKLQIEYQGQEIDFTPPWKRYRLLDAVVELGNVPRSALEDPKEIFDVARSMGIEVHRFEGQGKLLTKIFDVAVEPKLIQPTFITHYPVEVSPLSRKSDADPNVTDRFELFMAGREMANAFSELNDPRDQRARFSDQLQARQAGDEEAHYMDDDYIRALEYGMPPAAGEGIGIDRVVMLFTDSASIRDVILFPHLRPEKKI</sequence>
<dbReference type="InterPro" id="IPR012340">
    <property type="entry name" value="NA-bd_OB-fold"/>
</dbReference>
<dbReference type="FunFam" id="2.40.50.140:FF:000024">
    <property type="entry name" value="Lysine--tRNA ligase"/>
    <property type="match status" value="1"/>
</dbReference>
<feature type="binding site" evidence="13">
    <location>
        <position position="405"/>
    </location>
    <ligand>
        <name>Mg(2+)</name>
        <dbReference type="ChEBI" id="CHEBI:18420"/>
        <label>1</label>
    </ligand>
</feature>
<evidence type="ECO:0000256" key="9">
    <source>
        <dbReference type="ARBA" id="ARBA00022842"/>
    </source>
</evidence>
<evidence type="ECO:0000256" key="4">
    <source>
        <dbReference type="ARBA" id="ARBA00022490"/>
    </source>
</evidence>
<keyword evidence="10 13" id="KW-0648">Protein biosynthesis</keyword>
<dbReference type="InterPro" id="IPR045864">
    <property type="entry name" value="aa-tRNA-synth_II/BPL/LPL"/>
</dbReference>
<evidence type="ECO:0000256" key="8">
    <source>
        <dbReference type="ARBA" id="ARBA00022840"/>
    </source>
</evidence>
<keyword evidence="9 13" id="KW-0460">Magnesium</keyword>
<dbReference type="GO" id="GO:0000287">
    <property type="term" value="F:magnesium ion binding"/>
    <property type="evidence" value="ECO:0007669"/>
    <property type="project" value="UniProtKB-UniRule"/>
</dbReference>
<comment type="caution">
    <text evidence="16">The sequence shown here is derived from an EMBL/GenBank/DDBJ whole genome shotgun (WGS) entry which is preliminary data.</text>
</comment>
<dbReference type="NCBIfam" id="TIGR00499">
    <property type="entry name" value="lysS_bact"/>
    <property type="match status" value="1"/>
</dbReference>
<comment type="cofactor">
    <cofactor evidence="13 14">
        <name>Mg(2+)</name>
        <dbReference type="ChEBI" id="CHEBI:18420"/>
    </cofactor>
    <text evidence="13 14">Binds 3 Mg(2+) ions per subunit.</text>
</comment>
<dbReference type="CDD" id="cd04322">
    <property type="entry name" value="LysRS_N"/>
    <property type="match status" value="1"/>
</dbReference>
<dbReference type="GO" id="GO:0006430">
    <property type="term" value="P:lysyl-tRNA aminoacylation"/>
    <property type="evidence" value="ECO:0007669"/>
    <property type="project" value="UniProtKB-UniRule"/>
</dbReference>
<dbReference type="InterPro" id="IPR004365">
    <property type="entry name" value="NA-bd_OB_tRNA"/>
</dbReference>
<comment type="subunit">
    <text evidence="3 13">Homodimer.</text>
</comment>
<evidence type="ECO:0000256" key="3">
    <source>
        <dbReference type="ARBA" id="ARBA00011738"/>
    </source>
</evidence>
<dbReference type="InterPro" id="IPR018149">
    <property type="entry name" value="Lys-tRNA-synth_II_C"/>
</dbReference>
<keyword evidence="7 13" id="KW-0547">Nucleotide-binding</keyword>
<evidence type="ECO:0000313" key="16">
    <source>
        <dbReference type="EMBL" id="GLI35949.1"/>
    </source>
</evidence>
<dbReference type="RefSeq" id="WP_281796075.1">
    <property type="nucleotide sequence ID" value="NZ_BSDR01000001.1"/>
</dbReference>
<dbReference type="Gene3D" id="3.30.930.10">
    <property type="entry name" value="Bira Bifunctional Protein, Domain 2"/>
    <property type="match status" value="1"/>
</dbReference>
<dbReference type="InterPro" id="IPR044136">
    <property type="entry name" value="Lys-tRNA-ligase_II_N"/>
</dbReference>
<protein>
    <recommendedName>
        <fullName evidence="13">Lysine--tRNA ligase</fullName>
        <ecNumber evidence="13">6.1.1.6</ecNumber>
    </recommendedName>
    <alternativeName>
        <fullName evidence="13">Lysyl-tRNA synthetase</fullName>
        <shortName evidence="13">LysRS</shortName>
    </alternativeName>
</protein>
<dbReference type="PRINTS" id="PR00982">
    <property type="entry name" value="TRNASYNTHLYS"/>
</dbReference>
<evidence type="ECO:0000256" key="1">
    <source>
        <dbReference type="ARBA" id="ARBA00004496"/>
    </source>
</evidence>
<evidence type="ECO:0000256" key="7">
    <source>
        <dbReference type="ARBA" id="ARBA00022741"/>
    </source>
</evidence>
<name>A0A9W6FW51_9BACT</name>
<keyword evidence="11 13" id="KW-0030">Aminoacyl-tRNA synthetase</keyword>
<evidence type="ECO:0000313" key="17">
    <source>
        <dbReference type="Proteomes" id="UP001144372"/>
    </source>
</evidence>
<evidence type="ECO:0000259" key="15">
    <source>
        <dbReference type="PROSITE" id="PS50862"/>
    </source>
</evidence>
<comment type="catalytic activity">
    <reaction evidence="12 13 14">
        <text>tRNA(Lys) + L-lysine + ATP = L-lysyl-tRNA(Lys) + AMP + diphosphate</text>
        <dbReference type="Rhea" id="RHEA:20792"/>
        <dbReference type="Rhea" id="RHEA-COMP:9696"/>
        <dbReference type="Rhea" id="RHEA-COMP:9697"/>
        <dbReference type="ChEBI" id="CHEBI:30616"/>
        <dbReference type="ChEBI" id="CHEBI:32551"/>
        <dbReference type="ChEBI" id="CHEBI:33019"/>
        <dbReference type="ChEBI" id="CHEBI:78442"/>
        <dbReference type="ChEBI" id="CHEBI:78529"/>
        <dbReference type="ChEBI" id="CHEBI:456215"/>
        <dbReference type="EC" id="6.1.1.6"/>
    </reaction>
</comment>
<organism evidence="16 17">
    <name type="scientific">Desulforhabdus amnigena</name>
    <dbReference type="NCBI Taxonomy" id="40218"/>
    <lineage>
        <taxon>Bacteria</taxon>
        <taxon>Pseudomonadati</taxon>
        <taxon>Thermodesulfobacteriota</taxon>
        <taxon>Syntrophobacteria</taxon>
        <taxon>Syntrophobacterales</taxon>
        <taxon>Syntrophobacteraceae</taxon>
        <taxon>Desulforhabdus</taxon>
    </lineage>
</organism>
<feature type="binding site" evidence="13">
    <location>
        <position position="412"/>
    </location>
    <ligand>
        <name>Mg(2+)</name>
        <dbReference type="ChEBI" id="CHEBI:18420"/>
        <label>1</label>
    </ligand>
</feature>
<dbReference type="Pfam" id="PF01336">
    <property type="entry name" value="tRNA_anti-codon"/>
    <property type="match status" value="1"/>
</dbReference>
<dbReference type="InterPro" id="IPR006195">
    <property type="entry name" value="aa-tRNA-synth_II"/>
</dbReference>
<dbReference type="InterPro" id="IPR004364">
    <property type="entry name" value="Aa-tRNA-synt_II"/>
</dbReference>
<feature type="binding site" evidence="13">
    <location>
        <position position="412"/>
    </location>
    <ligand>
        <name>Mg(2+)</name>
        <dbReference type="ChEBI" id="CHEBI:18420"/>
        <label>2</label>
    </ligand>
</feature>
<comment type="subcellular location">
    <subcellularLocation>
        <location evidence="1 13">Cytoplasm</location>
    </subcellularLocation>
</comment>
<keyword evidence="6 13" id="KW-0479">Metal-binding</keyword>
<dbReference type="GO" id="GO:0005829">
    <property type="term" value="C:cytosol"/>
    <property type="evidence" value="ECO:0007669"/>
    <property type="project" value="TreeGrafter"/>
</dbReference>
<dbReference type="Pfam" id="PF00152">
    <property type="entry name" value="tRNA-synt_2"/>
    <property type="match status" value="1"/>
</dbReference>
<dbReference type="EC" id="6.1.1.6" evidence="13"/>